<organism evidence="2 3">
    <name type="scientific">Nocardioides marmoribigeumensis</name>
    <dbReference type="NCBI Taxonomy" id="433649"/>
    <lineage>
        <taxon>Bacteria</taxon>
        <taxon>Bacillati</taxon>
        <taxon>Actinomycetota</taxon>
        <taxon>Actinomycetes</taxon>
        <taxon>Propionibacteriales</taxon>
        <taxon>Nocardioidaceae</taxon>
        <taxon>Nocardioides</taxon>
    </lineage>
</organism>
<keyword evidence="1" id="KW-0472">Membrane</keyword>
<feature type="transmembrane region" description="Helical" evidence="1">
    <location>
        <begin position="59"/>
        <end position="79"/>
    </location>
</feature>
<evidence type="ECO:0000256" key="1">
    <source>
        <dbReference type="SAM" id="Phobius"/>
    </source>
</evidence>
<keyword evidence="1" id="KW-0812">Transmembrane</keyword>
<gene>
    <name evidence="2" type="ORF">J2S63_002583</name>
</gene>
<sequence>MTSTTRTTSTTSTPRARTDDYWLRLTLTGIGLAIVGLLMMGLAMLFGTFHDDDFHATDYVLTSAALPQGVGLFLATLGFHRLQRGRDGRLGTVGVWVYGLCMAELVVQCMASVVVASELIWGPLYPLCAFGLMVGLVLLAAGSWRVGLLPKWMLGVWPPLGLIGSFLGIGPIPLVFAAFLALLAVLLRQRVRSSAL</sequence>
<feature type="transmembrane region" description="Helical" evidence="1">
    <location>
        <begin position="21"/>
        <end position="47"/>
    </location>
</feature>
<accession>A0ABU2BX98</accession>
<comment type="caution">
    <text evidence="2">The sequence shown here is derived from an EMBL/GenBank/DDBJ whole genome shotgun (WGS) entry which is preliminary data.</text>
</comment>
<feature type="transmembrane region" description="Helical" evidence="1">
    <location>
        <begin position="160"/>
        <end position="187"/>
    </location>
</feature>
<evidence type="ECO:0008006" key="4">
    <source>
        <dbReference type="Google" id="ProtNLM"/>
    </source>
</evidence>
<evidence type="ECO:0000313" key="3">
    <source>
        <dbReference type="Proteomes" id="UP001183648"/>
    </source>
</evidence>
<dbReference type="EMBL" id="JAVDYG010000001">
    <property type="protein sequence ID" value="MDR7363030.1"/>
    <property type="molecule type" value="Genomic_DNA"/>
</dbReference>
<feature type="transmembrane region" description="Helical" evidence="1">
    <location>
        <begin position="91"/>
        <end position="117"/>
    </location>
</feature>
<feature type="transmembrane region" description="Helical" evidence="1">
    <location>
        <begin position="123"/>
        <end position="148"/>
    </location>
</feature>
<name>A0ABU2BX98_9ACTN</name>
<reference evidence="2 3" key="1">
    <citation type="submission" date="2023-07" db="EMBL/GenBank/DDBJ databases">
        <title>Sequencing the genomes of 1000 actinobacteria strains.</title>
        <authorList>
            <person name="Klenk H.-P."/>
        </authorList>
    </citation>
    <scope>NUCLEOTIDE SEQUENCE [LARGE SCALE GENOMIC DNA]</scope>
    <source>
        <strain evidence="2 3">DSM 19426</strain>
    </source>
</reference>
<evidence type="ECO:0000313" key="2">
    <source>
        <dbReference type="EMBL" id="MDR7363030.1"/>
    </source>
</evidence>
<dbReference type="Proteomes" id="UP001183648">
    <property type="component" value="Unassembled WGS sequence"/>
</dbReference>
<dbReference type="RefSeq" id="WP_310302898.1">
    <property type="nucleotide sequence ID" value="NZ_BAAAPS010000013.1"/>
</dbReference>
<keyword evidence="3" id="KW-1185">Reference proteome</keyword>
<protein>
    <recommendedName>
        <fullName evidence="4">DUF4386 family protein</fullName>
    </recommendedName>
</protein>
<keyword evidence="1" id="KW-1133">Transmembrane helix</keyword>
<proteinExistence type="predicted"/>